<organism evidence="11 12">
    <name type="scientific">Puccinia striiformis</name>
    <dbReference type="NCBI Taxonomy" id="27350"/>
    <lineage>
        <taxon>Eukaryota</taxon>
        <taxon>Fungi</taxon>
        <taxon>Dikarya</taxon>
        <taxon>Basidiomycota</taxon>
        <taxon>Pucciniomycotina</taxon>
        <taxon>Pucciniomycetes</taxon>
        <taxon>Pucciniales</taxon>
        <taxon>Pucciniaceae</taxon>
        <taxon>Puccinia</taxon>
    </lineage>
</organism>
<dbReference type="InterPro" id="IPR004648">
    <property type="entry name" value="Oligpept_transpt"/>
</dbReference>
<keyword evidence="6" id="KW-0653">Protein transport</keyword>
<keyword evidence="12" id="KW-1185">Reference proteome</keyword>
<evidence type="ECO:0000256" key="1">
    <source>
        <dbReference type="ARBA" id="ARBA00004141"/>
    </source>
</evidence>
<evidence type="ECO:0000256" key="8">
    <source>
        <dbReference type="ARBA" id="ARBA00023136"/>
    </source>
</evidence>
<keyword evidence="8 10" id="KW-0472">Membrane</keyword>
<dbReference type="VEuPathDB" id="FungiDB:PSTT_10550"/>
<feature type="transmembrane region" description="Helical" evidence="10">
    <location>
        <begin position="756"/>
        <end position="779"/>
    </location>
</feature>
<feature type="transmembrane region" description="Helical" evidence="10">
    <location>
        <begin position="608"/>
        <end position="628"/>
    </location>
</feature>
<feature type="transmembrane region" description="Helical" evidence="10">
    <location>
        <begin position="160"/>
        <end position="183"/>
    </location>
</feature>
<evidence type="ECO:0000313" key="11">
    <source>
        <dbReference type="EMBL" id="POW04244.1"/>
    </source>
</evidence>
<feature type="transmembrane region" description="Helical" evidence="10">
    <location>
        <begin position="364"/>
        <end position="386"/>
    </location>
</feature>
<dbReference type="InterPro" id="IPR004813">
    <property type="entry name" value="OPT"/>
</dbReference>
<dbReference type="Proteomes" id="UP000239156">
    <property type="component" value="Unassembled WGS sequence"/>
</dbReference>
<evidence type="ECO:0000256" key="6">
    <source>
        <dbReference type="ARBA" id="ARBA00022927"/>
    </source>
</evidence>
<feature type="region of interest" description="Disordered" evidence="9">
    <location>
        <begin position="1"/>
        <end position="70"/>
    </location>
</feature>
<feature type="transmembrane region" description="Helical" evidence="10">
    <location>
        <begin position="680"/>
        <end position="699"/>
    </location>
</feature>
<keyword evidence="7 10" id="KW-1133">Transmembrane helix</keyword>
<name>A0A2S4V3Y3_9BASI</name>
<dbReference type="Pfam" id="PF03169">
    <property type="entry name" value="OPT"/>
    <property type="match status" value="2"/>
</dbReference>
<dbReference type="AlphaFoldDB" id="A0A2S4V3Y3"/>
<evidence type="ECO:0008006" key="13">
    <source>
        <dbReference type="Google" id="ProtNLM"/>
    </source>
</evidence>
<evidence type="ECO:0000256" key="10">
    <source>
        <dbReference type="SAM" id="Phobius"/>
    </source>
</evidence>
<evidence type="ECO:0000256" key="7">
    <source>
        <dbReference type="ARBA" id="ARBA00022989"/>
    </source>
</evidence>
<evidence type="ECO:0000256" key="3">
    <source>
        <dbReference type="ARBA" id="ARBA00022448"/>
    </source>
</evidence>
<dbReference type="GO" id="GO:0016020">
    <property type="term" value="C:membrane"/>
    <property type="evidence" value="ECO:0007669"/>
    <property type="project" value="UniProtKB-SubCell"/>
</dbReference>
<reference evidence="11" key="1">
    <citation type="submission" date="2017-12" db="EMBL/GenBank/DDBJ databases">
        <title>Gene loss provides genomic basis for host adaptation in cereal stripe rust fungi.</title>
        <authorList>
            <person name="Xia C."/>
        </authorList>
    </citation>
    <scope>NUCLEOTIDE SEQUENCE [LARGE SCALE GENOMIC DNA]</scope>
    <source>
        <strain evidence="11">93-210</strain>
    </source>
</reference>
<dbReference type="PANTHER" id="PTHR22601">
    <property type="entry name" value="ISP4 LIKE PROTEIN"/>
    <property type="match status" value="1"/>
</dbReference>
<accession>A0A2S4V3Y3</accession>
<evidence type="ECO:0000256" key="2">
    <source>
        <dbReference type="ARBA" id="ARBA00008807"/>
    </source>
</evidence>
<feature type="transmembrane region" description="Helical" evidence="10">
    <location>
        <begin position="711"/>
        <end position="736"/>
    </location>
</feature>
<gene>
    <name evidence="11" type="ORF">PSTT_10550</name>
</gene>
<proteinExistence type="inferred from homology"/>
<comment type="caution">
    <text evidence="11">The sequence shown here is derived from an EMBL/GenBank/DDBJ whole genome shotgun (WGS) entry which is preliminary data.</text>
</comment>
<dbReference type="VEuPathDB" id="FungiDB:PSHT_11338"/>
<feature type="transmembrane region" description="Helical" evidence="10">
    <location>
        <begin position="295"/>
        <end position="314"/>
    </location>
</feature>
<dbReference type="GO" id="GO:0035673">
    <property type="term" value="F:oligopeptide transmembrane transporter activity"/>
    <property type="evidence" value="ECO:0007669"/>
    <property type="project" value="InterPro"/>
</dbReference>
<keyword evidence="3" id="KW-0813">Transport</keyword>
<evidence type="ECO:0000256" key="4">
    <source>
        <dbReference type="ARBA" id="ARBA00022692"/>
    </source>
</evidence>
<evidence type="ECO:0000256" key="5">
    <source>
        <dbReference type="ARBA" id="ARBA00022856"/>
    </source>
</evidence>
<keyword evidence="5" id="KW-0571">Peptide transport</keyword>
<protein>
    <recommendedName>
        <fullName evidence="13">OPT family small oligopeptide transporter</fullName>
    </recommendedName>
</protein>
<sequence length="826" mass="91474">MINDLHADKLAYNSDELRPQSPTHSPPPNYLQPSQASQQRQRRRHTTGRITFIDQPTSERKDSDTSVRPKSLQCISEQADIVQSRRPSFHLARNPEIANELVILLADSNEVTDAATLFPLEDDPTELAMTFRSTLTGIIMGIIGSAVGLLFIFKPVMVYLAPVFLQIMCMFLGRALALIPGGPKWWNPGPFSLVGINSSFKETVHSSIIAMAARNVAYSIIMLATEDLYFDQKSSALRSIGILLSTQMVGYGWGGLIAPILVHASATIFPHILPSAAFFYSVSREGKYAKKQISIFNKVFAGIGLYEIIPTYLMPALQGVSFPCLALPASTLITSLFGGVAPFEGLGFFELSFDWNIVGAGSPLAMPLFAQALQLVSVVITAFMFWPAYRYSWFGFGQKEEFPFLSVSLFRENGTLYPIKLITQDDTQLNEDQLGLPIYTSTNVLTQIFQTLAVSSSITHILLWQWPLILRAFKGASNNDKQKDPHRIWSKLLILIFHFGSAEYLREKFILHINFEKKPRGKKITHILDADRLSMGFICAISGYTLPLNGVCQMIGGLLFRGNVMGNMWFSNADESACPHQHSSATTSQALSAMSEMKIGQYAHMPPIAVAAAQATGMFVGVIVNYFVLQGLLNSQREALLLPNGNGVYSGTIVQNYGASAIAWGKFSHQLMHGAGDMSFSVPLALGYGLCLPIPFYLIHKLWPHQHIKDFNIPLVCGFVALSSLGVSAGRTMNILVGLASQLWARRYYPAWFYKYNYVISAALDGGTQIIILLLSLTVQGGVGPLLKLQIPSYFLNPSYPMPRDYLFEKCTSTSRAIKFYRIGYY</sequence>
<evidence type="ECO:0000313" key="12">
    <source>
        <dbReference type="Proteomes" id="UP000239156"/>
    </source>
</evidence>
<dbReference type="EMBL" id="PKSL01000114">
    <property type="protein sequence ID" value="POW04244.1"/>
    <property type="molecule type" value="Genomic_DNA"/>
</dbReference>
<keyword evidence="4 10" id="KW-0812">Transmembrane</keyword>
<feature type="transmembrane region" description="Helical" evidence="10">
    <location>
        <begin position="260"/>
        <end position="283"/>
    </location>
</feature>
<comment type="similarity">
    <text evidence="2">Belongs to the oligopeptide OPT transporter family.</text>
</comment>
<dbReference type="GO" id="GO:0015031">
    <property type="term" value="P:protein transport"/>
    <property type="evidence" value="ECO:0007669"/>
    <property type="project" value="UniProtKB-KW"/>
</dbReference>
<evidence type="ECO:0000256" key="9">
    <source>
        <dbReference type="SAM" id="MobiDB-lite"/>
    </source>
</evidence>
<feature type="transmembrane region" description="Helical" evidence="10">
    <location>
        <begin position="134"/>
        <end position="153"/>
    </location>
</feature>
<comment type="subcellular location">
    <subcellularLocation>
        <location evidence="1">Membrane</location>
        <topology evidence="1">Multi-pass membrane protein</topology>
    </subcellularLocation>
</comment>
<feature type="compositionally biased region" description="Basic and acidic residues" evidence="9">
    <location>
        <begin position="57"/>
        <end position="67"/>
    </location>
</feature>